<dbReference type="GO" id="GO:0042834">
    <property type="term" value="F:peptidoglycan binding"/>
    <property type="evidence" value="ECO:0007669"/>
    <property type="project" value="InterPro"/>
</dbReference>
<dbReference type="EMBL" id="CP002026">
    <property type="protein sequence ID" value="ADH88728.1"/>
    <property type="molecule type" value="Genomic_DNA"/>
</dbReference>
<evidence type="ECO:0000256" key="2">
    <source>
        <dbReference type="ARBA" id="ARBA00009387"/>
    </source>
</evidence>
<dbReference type="Proteomes" id="UP000006633">
    <property type="component" value="Chromosome"/>
</dbReference>
<dbReference type="OrthoDB" id="9801695at2"/>
<feature type="compositionally biased region" description="Low complexity" evidence="3">
    <location>
        <begin position="43"/>
        <end position="57"/>
    </location>
</feature>
<comment type="similarity">
    <text evidence="1">Belongs to the transglycosylase Slt family.</text>
</comment>
<evidence type="ECO:0000256" key="1">
    <source>
        <dbReference type="ARBA" id="ARBA00007734"/>
    </source>
</evidence>
<proteinExistence type="inferred from homology"/>
<dbReference type="PANTHER" id="PTHR37423:SF2">
    <property type="entry name" value="MEMBRANE-BOUND LYTIC MUREIN TRANSGLYCOSYLASE C"/>
    <property type="match status" value="1"/>
</dbReference>
<dbReference type="InterPro" id="IPR023346">
    <property type="entry name" value="Lysozyme-like_dom_sf"/>
</dbReference>
<name>D7A923_ANCN5</name>
<dbReference type="AlphaFoldDB" id="D7A923"/>
<organism evidence="6 7">
    <name type="scientific">Ancylobacter novellus (strain ATCC 8093 / DSM 506 / JCM 20403 / CCM 1077 / IAM 12100 / NBRC 12443 / NCIMB 10456)</name>
    <name type="common">Starkeya novella</name>
    <dbReference type="NCBI Taxonomy" id="639283"/>
    <lineage>
        <taxon>Bacteria</taxon>
        <taxon>Pseudomonadati</taxon>
        <taxon>Pseudomonadota</taxon>
        <taxon>Alphaproteobacteria</taxon>
        <taxon>Hyphomicrobiales</taxon>
        <taxon>Xanthobacteraceae</taxon>
        <taxon>Ancylobacter</taxon>
    </lineage>
</organism>
<feature type="region of interest" description="Disordered" evidence="3">
    <location>
        <begin position="43"/>
        <end position="66"/>
    </location>
</feature>
<evidence type="ECO:0000313" key="6">
    <source>
        <dbReference type="EMBL" id="ADH88728.1"/>
    </source>
</evidence>
<evidence type="ECO:0000259" key="4">
    <source>
        <dbReference type="Pfam" id="PF01464"/>
    </source>
</evidence>
<evidence type="ECO:0000256" key="3">
    <source>
        <dbReference type="SAM" id="MobiDB-lite"/>
    </source>
</evidence>
<evidence type="ECO:0000313" key="7">
    <source>
        <dbReference type="Proteomes" id="UP000006633"/>
    </source>
</evidence>
<dbReference type="Pfam" id="PF01464">
    <property type="entry name" value="SLT"/>
    <property type="match status" value="1"/>
</dbReference>
<dbReference type="HOGENOM" id="CLU_070265_0_0_5"/>
<dbReference type="InterPro" id="IPR007730">
    <property type="entry name" value="SPOR-like_dom"/>
</dbReference>
<feature type="domain" description="SPOR" evidence="5">
    <location>
        <begin position="251"/>
        <end position="329"/>
    </location>
</feature>
<sequence>MARLAVSQWEERRSGAANARGGALFLALALLFALCGAVAGEPSRAPAEAEPPKSASTEPEKSAQGETVEQALCRLIEGAAIHNDLPVDFFTRLIWRESSFRSGAVSPKGAQGIAQFMPGTAAERGLADPFDPEAALPASAALLAELEARFGNLGLAAAAYNAGPARVERWLAGEGGLPLETQDYLVFVTGRAAEDWAADRAAALRPPATGAPAEPMPPPPPPKTDCLTVTAALRRGGGEIAQEIATVTAPWGVQLSGNFSKARALSSYQRAQKRYAAVLEGTEPMIIGTRLRSRGSRAFYRVRVAQPTREAATALCNKLRRAGGACIVLPS</sequence>
<dbReference type="SUPFAM" id="SSF53955">
    <property type="entry name" value="Lysozyme-like"/>
    <property type="match status" value="1"/>
</dbReference>
<gene>
    <name evidence="6" type="ordered locus">Snov_1418</name>
</gene>
<evidence type="ECO:0000259" key="5">
    <source>
        <dbReference type="Pfam" id="PF05036"/>
    </source>
</evidence>
<dbReference type="KEGG" id="sno:Snov_1418"/>
<feature type="domain" description="Transglycosylase SLT" evidence="4">
    <location>
        <begin position="76"/>
        <end position="175"/>
    </location>
</feature>
<dbReference type="RefSeq" id="WP_013166233.1">
    <property type="nucleotide sequence ID" value="NC_014217.1"/>
</dbReference>
<dbReference type="PANTHER" id="PTHR37423">
    <property type="entry name" value="SOLUBLE LYTIC MUREIN TRANSGLYCOSYLASE-RELATED"/>
    <property type="match status" value="1"/>
</dbReference>
<dbReference type="Pfam" id="PF05036">
    <property type="entry name" value="SPOR"/>
    <property type="match status" value="1"/>
</dbReference>
<dbReference type="STRING" id="639283.Snov_1418"/>
<dbReference type="CAZy" id="GH23">
    <property type="family name" value="Glycoside Hydrolase Family 23"/>
</dbReference>
<dbReference type="InterPro" id="IPR008258">
    <property type="entry name" value="Transglycosylase_SLT_dom_1"/>
</dbReference>
<accession>D7A923</accession>
<protein>
    <submittedName>
        <fullName evidence="6">Lytic transglycosylase catalytic</fullName>
    </submittedName>
</protein>
<dbReference type="Gene3D" id="1.10.530.10">
    <property type="match status" value="1"/>
</dbReference>
<reference evidence="6 7" key="1">
    <citation type="journal article" date="2012" name="Stand. Genomic Sci.">
        <title>Complete genome sequence of the facultatively chemolithoautotrophic and methylotrophic alpha Proteobacterium Starkeya novella type strain (ATCC 8093(T)).</title>
        <authorList>
            <person name="Kappler U."/>
            <person name="Davenport K."/>
            <person name="Beatson S."/>
            <person name="Lucas S."/>
            <person name="Lapidus A."/>
            <person name="Copeland A."/>
            <person name="Berry K.W."/>
            <person name="Glavina Del Rio T."/>
            <person name="Hammon N."/>
            <person name="Dalin E."/>
            <person name="Tice H."/>
            <person name="Pitluck S."/>
            <person name="Richardson P."/>
            <person name="Bruce D."/>
            <person name="Goodwin L.A."/>
            <person name="Han C."/>
            <person name="Tapia R."/>
            <person name="Detter J.C."/>
            <person name="Chang Y.J."/>
            <person name="Jeffries C.D."/>
            <person name="Land M."/>
            <person name="Hauser L."/>
            <person name="Kyrpides N.C."/>
            <person name="Goker M."/>
            <person name="Ivanova N."/>
            <person name="Klenk H.P."/>
            <person name="Woyke T."/>
        </authorList>
    </citation>
    <scope>NUCLEOTIDE SEQUENCE [LARGE SCALE GENOMIC DNA]</scope>
    <source>
        <strain evidence="7">ATCC 8093 / DSM 506 / JCM 20403 / CCM 1077 / IAM 12100 / NBRC 12443 / NCIMB 10456</strain>
    </source>
</reference>
<comment type="similarity">
    <text evidence="2">Belongs to the virb1 family.</text>
</comment>
<dbReference type="eggNOG" id="COG0741">
    <property type="taxonomic scope" value="Bacteria"/>
</dbReference>
<keyword evidence="7" id="KW-1185">Reference proteome</keyword>